<keyword evidence="1" id="KW-0812">Transmembrane</keyword>
<gene>
    <name evidence="2" type="ORF">DJ66_0703</name>
</gene>
<organism evidence="2 3">
    <name type="scientific">Candidatus Liberibacter solanacearum</name>
    <dbReference type="NCBI Taxonomy" id="556287"/>
    <lineage>
        <taxon>Bacteria</taxon>
        <taxon>Pseudomonadati</taxon>
        <taxon>Pseudomonadota</taxon>
        <taxon>Alphaproteobacteria</taxon>
        <taxon>Hyphomicrobiales</taxon>
        <taxon>Rhizobiaceae</taxon>
        <taxon>Liberibacter</taxon>
    </lineage>
</organism>
<accession>A0A0F4VKC8</accession>
<protein>
    <submittedName>
        <fullName evidence="2">Uncharacterized protein</fullName>
    </submittedName>
</protein>
<evidence type="ECO:0000313" key="2">
    <source>
        <dbReference type="EMBL" id="KJZ81973.1"/>
    </source>
</evidence>
<keyword evidence="1" id="KW-0472">Membrane</keyword>
<dbReference type="Proteomes" id="UP000033731">
    <property type="component" value="Unassembled WGS sequence"/>
</dbReference>
<dbReference type="AlphaFoldDB" id="A0A0F4VKC8"/>
<reference evidence="2 3" key="1">
    <citation type="journal article" date="2015" name="Phytopathology">
        <title>Genomes of Candidatus Liberibacter solanacearum haplotype A from New Zealand and the USA suggest significant genome plasticity in the species.</title>
        <authorList>
            <person name="Thompson S.M."/>
            <person name="Johnson C.P."/>
            <person name="Lu A.Y."/>
            <person name="Frampton R.A."/>
            <person name="Sullivan K.L."/>
            <person name="Fiers M.W."/>
            <person name="Crowhurst R.N."/>
            <person name="Pitman A.R."/>
            <person name="Scott I."/>
            <person name="Gudmestad N.C."/>
            <person name="Smith G.R."/>
        </authorList>
    </citation>
    <scope>NUCLEOTIDE SEQUENCE [LARGE SCALE GENOMIC DNA]</scope>
    <source>
        <strain evidence="2 3">LsoNZ1</strain>
    </source>
</reference>
<feature type="transmembrane region" description="Helical" evidence="1">
    <location>
        <begin position="36"/>
        <end position="56"/>
    </location>
</feature>
<dbReference type="EMBL" id="JMTK01000002">
    <property type="protein sequence ID" value="KJZ81973.1"/>
    <property type="molecule type" value="Genomic_DNA"/>
</dbReference>
<comment type="caution">
    <text evidence="2">The sequence shown here is derived from an EMBL/GenBank/DDBJ whole genome shotgun (WGS) entry which is preliminary data.</text>
</comment>
<dbReference type="PATRIC" id="fig|556287.9.peg.730"/>
<evidence type="ECO:0000313" key="3">
    <source>
        <dbReference type="Proteomes" id="UP000033731"/>
    </source>
</evidence>
<sequence length="64" mass="7493">MARISAFLFHGLVIFYRCIGMSHSVFYRCIGKSHRIVFVFVVVLERAIGMVFSFFVEMKLLSVW</sequence>
<name>A0A0F4VKC8_9HYPH</name>
<keyword evidence="1" id="KW-1133">Transmembrane helix</keyword>
<proteinExistence type="predicted"/>
<evidence type="ECO:0000256" key="1">
    <source>
        <dbReference type="SAM" id="Phobius"/>
    </source>
</evidence>
<keyword evidence="3" id="KW-1185">Reference proteome</keyword>